<dbReference type="PANTHER" id="PTHR23155">
    <property type="entry name" value="DISEASE RESISTANCE PROTEIN RP"/>
    <property type="match status" value="1"/>
</dbReference>
<dbReference type="Gene3D" id="1.10.10.10">
    <property type="entry name" value="Winged helix-like DNA-binding domain superfamily/Winged helix DNA-binding domain"/>
    <property type="match status" value="1"/>
</dbReference>
<dbReference type="Proteomes" id="UP001497457">
    <property type="component" value="Chromosome 33rd"/>
</dbReference>
<evidence type="ECO:0000256" key="4">
    <source>
        <dbReference type="ARBA" id="ARBA00022741"/>
    </source>
</evidence>
<gene>
    <name evidence="9" type="ORF">URODEC1_LOCUS83950</name>
</gene>
<evidence type="ECO:0000256" key="2">
    <source>
        <dbReference type="ARBA" id="ARBA00022614"/>
    </source>
</evidence>
<dbReference type="SUPFAM" id="SSF52540">
    <property type="entry name" value="P-loop containing nucleoside triphosphate hydrolases"/>
    <property type="match status" value="1"/>
</dbReference>
<evidence type="ECO:0000313" key="9">
    <source>
        <dbReference type="EMBL" id="CAL5036433.1"/>
    </source>
</evidence>
<keyword evidence="10" id="KW-1185">Reference proteome</keyword>
<feature type="domain" description="Disease resistance protein winged helix" evidence="8">
    <location>
        <begin position="461"/>
        <end position="529"/>
    </location>
</feature>
<sequence length="900" mass="101853">MAQQAVFAVLERGGSIAVDEAKYLLGVSEKVESAKKQLMRMQAFLKDLDDKMLKGGDMEKNLVSDIREVAYEVEDIIDAANILQRQSDPKISITGAMCKYTCLPVYLSRLHNLGARIDSVEARTETIFKEFDKLKLAATAIAEVPQGFIIEDHAIQRWRAVHPHFTEQVNVVGFDEQIEQIKDDLLDEGNKHLSLTVVSIVGPGGAGKSTMAAKVYGLDAVKRHFDIHDWITVSQRIVPRDLLIEMANRVVPRSLLDEMIKHTMRVEEAKKLEEMTLQQVKKLLHDRFLSKKYLIVLDDIWSADAWDMIRDAFPDGKNGSRFILTTRNEAVAKHPDARTKLYTPKLLNEEESTKLLLRTAIPEYILDGSSDSSGALPQNLNALKELGKDLAAKCRGLPLAVVVLAGHLSRNLNVEEWKRLTSGMDWHALITGDRIIGAILDLSYYDMPSRLRSCFMYTTAFPEDLQINVGDLASLWIAEGFIPLVRNQTQEEVALKYVAELVQRCMIQVAERASSGRITLVKVHVILRDWGIGRAQREGFMKDCYAAEDIERAYTEEAVKPYRVVLHGKRKMEAGISLRQQPRTLLDFTVSFKLQVAMRHLRVLYIYLNGYGVHLPSEIGQMRYLRHLGLGGTSTRYTIPSSIGNLLSLETMHITGNTVQISEIPHSLWMIATLRHVHVCAFCPSVPQISILPSRKRFIVSRAGDMLEATKEQVSKNKNPNFSCYYAMMSREGTRMEVVGRLRQGQQYLPSNLPDLKEMQELYIRCANLLNDDRMMLGLGGLMHLTWLEIGEQSYTGSVMVFPSGSFQSLEGLVLYDLDEVEDWKIDTGSMKRLLKLTLYRCQKLRCLPEGLSSLPRLNTLRLMAMPQDCYQRGTVVQELKKNGCGVFVMSDEKHIRVYG</sequence>
<dbReference type="InterPro" id="IPR044974">
    <property type="entry name" value="Disease_R_plants"/>
</dbReference>
<dbReference type="InterPro" id="IPR058922">
    <property type="entry name" value="WHD_DRP"/>
</dbReference>
<dbReference type="Gene3D" id="3.80.10.10">
    <property type="entry name" value="Ribonuclease Inhibitor"/>
    <property type="match status" value="1"/>
</dbReference>
<dbReference type="GO" id="GO:0000166">
    <property type="term" value="F:nucleotide binding"/>
    <property type="evidence" value="ECO:0007669"/>
    <property type="project" value="UniProtKB-KW"/>
</dbReference>
<dbReference type="EMBL" id="OZ075143">
    <property type="protein sequence ID" value="CAL5036433.1"/>
    <property type="molecule type" value="Genomic_DNA"/>
</dbReference>
<evidence type="ECO:0000259" key="6">
    <source>
        <dbReference type="Pfam" id="PF00931"/>
    </source>
</evidence>
<organism evidence="9 10">
    <name type="scientific">Urochloa decumbens</name>
    <dbReference type="NCBI Taxonomy" id="240449"/>
    <lineage>
        <taxon>Eukaryota</taxon>
        <taxon>Viridiplantae</taxon>
        <taxon>Streptophyta</taxon>
        <taxon>Embryophyta</taxon>
        <taxon>Tracheophyta</taxon>
        <taxon>Spermatophyta</taxon>
        <taxon>Magnoliopsida</taxon>
        <taxon>Liliopsida</taxon>
        <taxon>Poales</taxon>
        <taxon>Poaceae</taxon>
        <taxon>PACMAD clade</taxon>
        <taxon>Panicoideae</taxon>
        <taxon>Panicodae</taxon>
        <taxon>Paniceae</taxon>
        <taxon>Melinidinae</taxon>
        <taxon>Urochloa</taxon>
    </lineage>
</organism>
<dbReference type="Pfam" id="PF18052">
    <property type="entry name" value="Rx_N"/>
    <property type="match status" value="1"/>
</dbReference>
<dbReference type="InterPro" id="IPR032675">
    <property type="entry name" value="LRR_dom_sf"/>
</dbReference>
<dbReference type="InterPro" id="IPR041118">
    <property type="entry name" value="Rx_N"/>
</dbReference>
<evidence type="ECO:0000256" key="5">
    <source>
        <dbReference type="ARBA" id="ARBA00022821"/>
    </source>
</evidence>
<evidence type="ECO:0000256" key="1">
    <source>
        <dbReference type="ARBA" id="ARBA00008894"/>
    </source>
</evidence>
<evidence type="ECO:0000256" key="3">
    <source>
        <dbReference type="ARBA" id="ARBA00022737"/>
    </source>
</evidence>
<dbReference type="InterPro" id="IPR042197">
    <property type="entry name" value="Apaf_helical"/>
</dbReference>
<dbReference type="Gene3D" id="1.10.8.430">
    <property type="entry name" value="Helical domain of apoptotic protease-activating factors"/>
    <property type="match status" value="1"/>
</dbReference>
<dbReference type="FunFam" id="1.10.10.10:FF:000322">
    <property type="entry name" value="Probable disease resistance protein At1g63360"/>
    <property type="match status" value="1"/>
</dbReference>
<dbReference type="PANTHER" id="PTHR23155:SF1185">
    <property type="entry name" value="DISEASE RESISTANCE RPP8-LIKE PROTEIN 3-RELATED"/>
    <property type="match status" value="1"/>
</dbReference>
<proteinExistence type="inferred from homology"/>
<dbReference type="AlphaFoldDB" id="A0ABC9DCG6"/>
<dbReference type="FunFam" id="3.40.50.300:FF:001091">
    <property type="entry name" value="Probable disease resistance protein At1g61300"/>
    <property type="match status" value="1"/>
</dbReference>
<dbReference type="InterPro" id="IPR002182">
    <property type="entry name" value="NB-ARC"/>
</dbReference>
<name>A0ABC9DCG6_9POAL</name>
<dbReference type="InterPro" id="IPR036388">
    <property type="entry name" value="WH-like_DNA-bd_sf"/>
</dbReference>
<dbReference type="Gene3D" id="3.40.50.300">
    <property type="entry name" value="P-loop containing nucleotide triphosphate hydrolases"/>
    <property type="match status" value="1"/>
</dbReference>
<dbReference type="Pfam" id="PF00931">
    <property type="entry name" value="NB-ARC"/>
    <property type="match status" value="1"/>
</dbReference>
<evidence type="ECO:0000259" key="8">
    <source>
        <dbReference type="Pfam" id="PF23559"/>
    </source>
</evidence>
<accession>A0ABC9DCG6</accession>
<dbReference type="CDD" id="cd14798">
    <property type="entry name" value="RX-CC_like"/>
    <property type="match status" value="1"/>
</dbReference>
<dbReference type="GO" id="GO:0009626">
    <property type="term" value="P:plant-type hypersensitive response"/>
    <property type="evidence" value="ECO:0007669"/>
    <property type="project" value="UniProtKB-ARBA"/>
</dbReference>
<dbReference type="InterPro" id="IPR027417">
    <property type="entry name" value="P-loop_NTPase"/>
</dbReference>
<comment type="similarity">
    <text evidence="1">Belongs to the disease resistance NB-LRR family.</text>
</comment>
<reference evidence="9" key="1">
    <citation type="submission" date="2024-10" db="EMBL/GenBank/DDBJ databases">
        <authorList>
            <person name="Ryan C."/>
        </authorList>
    </citation>
    <scope>NUCLEOTIDE SEQUENCE [LARGE SCALE GENOMIC DNA]</scope>
</reference>
<dbReference type="InterPro" id="IPR038005">
    <property type="entry name" value="RX-like_CC"/>
</dbReference>
<protein>
    <submittedName>
        <fullName evidence="9">Uncharacterized protein</fullName>
    </submittedName>
</protein>
<dbReference type="GO" id="GO:0042742">
    <property type="term" value="P:defense response to bacterium"/>
    <property type="evidence" value="ECO:0007669"/>
    <property type="project" value="UniProtKB-ARBA"/>
</dbReference>
<dbReference type="Pfam" id="PF23559">
    <property type="entry name" value="WHD_DRP"/>
    <property type="match status" value="1"/>
</dbReference>
<keyword evidence="3" id="KW-0677">Repeat</keyword>
<evidence type="ECO:0000259" key="7">
    <source>
        <dbReference type="Pfam" id="PF18052"/>
    </source>
</evidence>
<keyword evidence="2" id="KW-0433">Leucine-rich repeat</keyword>
<keyword evidence="4" id="KW-0547">Nucleotide-binding</keyword>
<feature type="domain" description="Disease resistance N-terminal" evidence="7">
    <location>
        <begin position="5"/>
        <end position="87"/>
    </location>
</feature>
<keyword evidence="5" id="KW-0611">Plant defense</keyword>
<dbReference type="SUPFAM" id="SSF52058">
    <property type="entry name" value="L domain-like"/>
    <property type="match status" value="1"/>
</dbReference>
<dbReference type="Gene3D" id="1.20.5.4130">
    <property type="match status" value="1"/>
</dbReference>
<dbReference type="PRINTS" id="PR00364">
    <property type="entry name" value="DISEASERSIST"/>
</dbReference>
<feature type="domain" description="NB-ARC" evidence="6">
    <location>
        <begin position="175"/>
        <end position="361"/>
    </location>
</feature>
<evidence type="ECO:0000313" key="10">
    <source>
        <dbReference type="Proteomes" id="UP001497457"/>
    </source>
</evidence>
<dbReference type="GO" id="GO:0002758">
    <property type="term" value="P:innate immune response-activating signaling pathway"/>
    <property type="evidence" value="ECO:0007669"/>
    <property type="project" value="UniProtKB-ARBA"/>
</dbReference>